<organism evidence="1 2">
    <name type="scientific">Hexamita inflata</name>
    <dbReference type="NCBI Taxonomy" id="28002"/>
    <lineage>
        <taxon>Eukaryota</taxon>
        <taxon>Metamonada</taxon>
        <taxon>Diplomonadida</taxon>
        <taxon>Hexamitidae</taxon>
        <taxon>Hexamitinae</taxon>
        <taxon>Hexamita</taxon>
    </lineage>
</organism>
<keyword evidence="2" id="KW-1185">Reference proteome</keyword>
<dbReference type="Proteomes" id="UP001642409">
    <property type="component" value="Unassembled WGS sequence"/>
</dbReference>
<dbReference type="Gene3D" id="3.20.20.80">
    <property type="entry name" value="Glycosidases"/>
    <property type="match status" value="2"/>
</dbReference>
<sequence>MASVYAKEKEAAQTSIVMDKTKRYQTIDGFGAAWLFSEKLTDQQLNTFDMLFSREKGIALSFLRQPITLMTRTLFSIAHDRQYIIPMIKKALSLNPDLKVMMSLDEIQQEHDRP</sequence>
<evidence type="ECO:0000313" key="2">
    <source>
        <dbReference type="Proteomes" id="UP001642409"/>
    </source>
</evidence>
<name>A0ABP1GDX5_9EUKA</name>
<proteinExistence type="predicted"/>
<comment type="caution">
    <text evidence="1">The sequence shown here is derived from an EMBL/GenBank/DDBJ whole genome shotgun (WGS) entry which is preliminary data.</text>
</comment>
<reference evidence="1 2" key="1">
    <citation type="submission" date="2024-07" db="EMBL/GenBank/DDBJ databases">
        <authorList>
            <person name="Akdeniz Z."/>
        </authorList>
    </citation>
    <scope>NUCLEOTIDE SEQUENCE [LARGE SCALE GENOMIC DNA]</scope>
</reference>
<dbReference type="Gene3D" id="2.60.40.1180">
    <property type="entry name" value="Golgi alpha-mannosidase II"/>
    <property type="match status" value="1"/>
</dbReference>
<protein>
    <submittedName>
        <fullName evidence="1">Carbohydrate-binding_protein</fullName>
    </submittedName>
</protein>
<evidence type="ECO:0000313" key="1">
    <source>
        <dbReference type="EMBL" id="CAL5970337.1"/>
    </source>
</evidence>
<accession>A0ABP1GDX5</accession>
<gene>
    <name evidence="1" type="ORF">HINF_LOCUS277</name>
</gene>
<dbReference type="InterPro" id="IPR013780">
    <property type="entry name" value="Glyco_hydro_b"/>
</dbReference>
<dbReference type="EMBL" id="CAXDID020000001">
    <property type="protein sequence ID" value="CAL5970337.1"/>
    <property type="molecule type" value="Genomic_DNA"/>
</dbReference>